<accession>A0A8R1HTB8</accession>
<dbReference type="Pfam" id="PF10320">
    <property type="entry name" value="7TM_GPCR_Srsx"/>
    <property type="match status" value="1"/>
</dbReference>
<dbReference type="Gene3D" id="1.20.1070.10">
    <property type="entry name" value="Rhodopsin 7-helix transmembrane proteins"/>
    <property type="match status" value="1"/>
</dbReference>
<dbReference type="Proteomes" id="UP000005237">
    <property type="component" value="Unassembled WGS sequence"/>
</dbReference>
<keyword evidence="1" id="KW-0812">Transmembrane</keyword>
<evidence type="ECO:0000313" key="3">
    <source>
        <dbReference type="Proteomes" id="UP000005237"/>
    </source>
</evidence>
<sequence>MKQSMYEGIIGPMMVFGVFGNLNVIVAVAMKKTLRTKGALLVMILAISHLVCNLSELKILLMRHRLLNLFLTLVHKRELVMAISRRIA</sequence>
<dbReference type="SUPFAM" id="SSF81321">
    <property type="entry name" value="Family A G protein-coupled receptor-like"/>
    <property type="match status" value="1"/>
</dbReference>
<reference evidence="2" key="2">
    <citation type="submission" date="2022-06" db="UniProtKB">
        <authorList>
            <consortium name="EnsemblMetazoa"/>
        </authorList>
    </citation>
    <scope>IDENTIFICATION</scope>
    <source>
        <strain evidence="2">DF5081</strain>
    </source>
</reference>
<feature type="transmembrane region" description="Helical" evidence="1">
    <location>
        <begin position="6"/>
        <end position="28"/>
    </location>
</feature>
<feature type="transmembrane region" description="Helical" evidence="1">
    <location>
        <begin position="40"/>
        <end position="61"/>
    </location>
</feature>
<organism evidence="2 3">
    <name type="scientific">Caenorhabditis japonica</name>
    <dbReference type="NCBI Taxonomy" id="281687"/>
    <lineage>
        <taxon>Eukaryota</taxon>
        <taxon>Metazoa</taxon>
        <taxon>Ecdysozoa</taxon>
        <taxon>Nematoda</taxon>
        <taxon>Chromadorea</taxon>
        <taxon>Rhabditida</taxon>
        <taxon>Rhabditina</taxon>
        <taxon>Rhabditomorpha</taxon>
        <taxon>Rhabditoidea</taxon>
        <taxon>Rhabditidae</taxon>
        <taxon>Peloderinae</taxon>
        <taxon>Caenorhabditis</taxon>
    </lineage>
</organism>
<keyword evidence="1" id="KW-1133">Transmembrane helix</keyword>
<name>A0A8R1HTB8_CAEJA</name>
<evidence type="ECO:0008006" key="4">
    <source>
        <dbReference type="Google" id="ProtNLM"/>
    </source>
</evidence>
<reference evidence="3" key="1">
    <citation type="submission" date="2010-08" db="EMBL/GenBank/DDBJ databases">
        <authorList>
            <consortium name="Caenorhabditis japonica Sequencing Consortium"/>
            <person name="Wilson R.K."/>
        </authorList>
    </citation>
    <scope>NUCLEOTIDE SEQUENCE [LARGE SCALE GENOMIC DNA]</scope>
    <source>
        <strain evidence="3">DF5081</strain>
    </source>
</reference>
<keyword evidence="3" id="KW-1185">Reference proteome</keyword>
<protein>
    <recommendedName>
        <fullName evidence="4">G-protein coupled receptors family 1 profile domain-containing protein</fullName>
    </recommendedName>
</protein>
<proteinExistence type="predicted"/>
<dbReference type="AlphaFoldDB" id="A0A8R1HTB8"/>
<evidence type="ECO:0000313" key="2">
    <source>
        <dbReference type="EnsemblMetazoa" id="CJA06478.1"/>
    </source>
</evidence>
<dbReference type="EnsemblMetazoa" id="CJA06478.1">
    <property type="protein sequence ID" value="CJA06478.1"/>
    <property type="gene ID" value="WBGene00125682"/>
</dbReference>
<keyword evidence="1" id="KW-0472">Membrane</keyword>
<dbReference type="InterPro" id="IPR019424">
    <property type="entry name" value="7TM_GPCR_Srsx"/>
</dbReference>
<evidence type="ECO:0000256" key="1">
    <source>
        <dbReference type="SAM" id="Phobius"/>
    </source>
</evidence>